<keyword evidence="5" id="KW-0810">Translation regulation</keyword>
<evidence type="ECO:0000256" key="1">
    <source>
        <dbReference type="ARBA" id="ARBA00004496"/>
    </source>
</evidence>
<evidence type="ECO:0000313" key="10">
    <source>
        <dbReference type="Proteomes" id="UP000265515"/>
    </source>
</evidence>
<dbReference type="Proteomes" id="UP000265515">
    <property type="component" value="Unassembled WGS sequence"/>
</dbReference>
<keyword evidence="10" id="KW-1185">Reference proteome</keyword>
<dbReference type="GO" id="GO:0003723">
    <property type="term" value="F:RNA binding"/>
    <property type="evidence" value="ECO:0007669"/>
    <property type="project" value="UniProtKB-UniRule"/>
</dbReference>
<dbReference type="PROSITE" id="PS50102">
    <property type="entry name" value="RRM"/>
    <property type="match status" value="4"/>
</dbReference>
<comment type="subcellular location">
    <subcellularLocation>
        <location evidence="1">Cytoplasm</location>
    </subcellularLocation>
</comment>
<evidence type="ECO:0000313" key="9">
    <source>
        <dbReference type="EMBL" id="GBG91851.1"/>
    </source>
</evidence>
<dbReference type="CDD" id="cd12379">
    <property type="entry name" value="RRM2_I_PABPs"/>
    <property type="match status" value="1"/>
</dbReference>
<dbReference type="InterPro" id="IPR034364">
    <property type="entry name" value="PABP_RRM1"/>
</dbReference>
<evidence type="ECO:0000256" key="7">
    <source>
        <dbReference type="PROSITE-ProRule" id="PRU00176"/>
    </source>
</evidence>
<keyword evidence="6 7" id="KW-0694">RNA-binding</keyword>
<dbReference type="OMA" id="GKEMYVG"/>
<dbReference type="Gene3D" id="1.10.1900.10">
    <property type="entry name" value="c-terminal domain of poly(a) binding protein"/>
    <property type="match status" value="1"/>
</dbReference>
<dbReference type="Pfam" id="PF00076">
    <property type="entry name" value="RRM_1"/>
    <property type="match status" value="4"/>
</dbReference>
<dbReference type="CDD" id="cd12381">
    <property type="entry name" value="RRM4_I_PABPs"/>
    <property type="match status" value="1"/>
</dbReference>
<feature type="domain" description="RRM" evidence="8">
    <location>
        <begin position="98"/>
        <end position="169"/>
    </location>
</feature>
<dbReference type="AlphaFoldDB" id="A0A388MB89"/>
<dbReference type="InterPro" id="IPR000504">
    <property type="entry name" value="RRM_dom"/>
</dbReference>
<dbReference type="SMART" id="SM00360">
    <property type="entry name" value="RRM"/>
    <property type="match status" value="4"/>
</dbReference>
<evidence type="ECO:0000259" key="8">
    <source>
        <dbReference type="PROSITE" id="PS50102"/>
    </source>
</evidence>
<evidence type="ECO:0000256" key="5">
    <source>
        <dbReference type="ARBA" id="ARBA00022845"/>
    </source>
</evidence>
<dbReference type="SMART" id="SM00361">
    <property type="entry name" value="RRM_1"/>
    <property type="match status" value="4"/>
</dbReference>
<organism evidence="9 10">
    <name type="scientific">Chara braunii</name>
    <name type="common">Braun's stonewort</name>
    <dbReference type="NCBI Taxonomy" id="69332"/>
    <lineage>
        <taxon>Eukaryota</taxon>
        <taxon>Viridiplantae</taxon>
        <taxon>Streptophyta</taxon>
        <taxon>Charophyceae</taxon>
        <taxon>Charales</taxon>
        <taxon>Characeae</taxon>
        <taxon>Chara</taxon>
    </lineage>
</organism>
<sequence length="610" mass="67397">MTTVTPAVSASLYVGDLDKDVTEAQLYELFSQVGQVASIRVCRDAVTRRSLGYAYVNYNSTVDAERAMEALNYTALNSKPVRIMWSHRDPSTRKSGVGNIFIKNLEESIDNKALHDTFVIFGNILSCKVATDGGKSKGYGFVHFETKEAAALAIEKVNGKLLKDKKVFVGPFVKKTDRQENGTEPKFTNVYIKNIDSDVTEDMLRQRFEEFGKITNLVIMRDENDKPKGFGFVNFEKPECAKAAVDKMNGTVIGTKAIYCGRAQKKAERDAFLKQKFEERRLERIQKYQGVNLYIKNLEDSIDDERLRMEFGTYGTITSARVMRDEKGISKGFGFVCFTAPEEATKAVTEANGRMLNGKPIYVALAQRKEVRRAQLEQHYAQRLVIARPGAAGASLPPATPGPPVYPPGAPVYYQAAPGVVPPTAQRLYPPMMARGAWRATGPAPPPARPAFQTVSNYVRNRGQTVKYIPNGRPRDTSIIPGIVPQGQVVPAGPPVPVAIPVPVGAGVVPGVPSHPEILTTSMLAAAPPHQQKQMLGERLFPLVHRLQDFRASKNQRPAAWCKKQVEGVHDFRASKKQTVEDFPGNTEGQNLQRIVKDLRQHNMPNISGG</sequence>
<keyword evidence="4" id="KW-0677">Repeat</keyword>
<dbReference type="InterPro" id="IPR036053">
    <property type="entry name" value="PABP-dom"/>
</dbReference>
<dbReference type="NCBIfam" id="TIGR01628">
    <property type="entry name" value="PABP-1234"/>
    <property type="match status" value="1"/>
</dbReference>
<dbReference type="Pfam" id="PF00658">
    <property type="entry name" value="MLLE"/>
    <property type="match status" value="1"/>
</dbReference>
<dbReference type="STRING" id="69332.A0A388MB89"/>
<evidence type="ECO:0000256" key="3">
    <source>
        <dbReference type="ARBA" id="ARBA00022490"/>
    </source>
</evidence>
<reference evidence="9 10" key="1">
    <citation type="journal article" date="2018" name="Cell">
        <title>The Chara Genome: Secondary Complexity and Implications for Plant Terrestrialization.</title>
        <authorList>
            <person name="Nishiyama T."/>
            <person name="Sakayama H."/>
            <person name="Vries J.D."/>
            <person name="Buschmann H."/>
            <person name="Saint-Marcoux D."/>
            <person name="Ullrich K.K."/>
            <person name="Haas F.B."/>
            <person name="Vanderstraeten L."/>
            <person name="Becker D."/>
            <person name="Lang D."/>
            <person name="Vosolsobe S."/>
            <person name="Rombauts S."/>
            <person name="Wilhelmsson P.K.I."/>
            <person name="Janitza P."/>
            <person name="Kern R."/>
            <person name="Heyl A."/>
            <person name="Rumpler F."/>
            <person name="Villalobos L.I.A.C."/>
            <person name="Clay J.M."/>
            <person name="Skokan R."/>
            <person name="Toyoda A."/>
            <person name="Suzuki Y."/>
            <person name="Kagoshima H."/>
            <person name="Schijlen E."/>
            <person name="Tajeshwar N."/>
            <person name="Catarino B."/>
            <person name="Hetherington A.J."/>
            <person name="Saltykova A."/>
            <person name="Bonnot C."/>
            <person name="Breuninger H."/>
            <person name="Symeonidi A."/>
            <person name="Radhakrishnan G.V."/>
            <person name="Van Nieuwerburgh F."/>
            <person name="Deforce D."/>
            <person name="Chang C."/>
            <person name="Karol K.G."/>
            <person name="Hedrich R."/>
            <person name="Ulvskov P."/>
            <person name="Glockner G."/>
            <person name="Delwiche C.F."/>
            <person name="Petrasek J."/>
            <person name="Van de Peer Y."/>
            <person name="Friml J."/>
            <person name="Beilby M."/>
            <person name="Dolan L."/>
            <person name="Kohara Y."/>
            <person name="Sugano S."/>
            <person name="Fujiyama A."/>
            <person name="Delaux P.-M."/>
            <person name="Quint M."/>
            <person name="TheiBen G."/>
            <person name="Hagemann M."/>
            <person name="Harholt J."/>
            <person name="Dunand C."/>
            <person name="Zachgo S."/>
            <person name="Langdale J."/>
            <person name="Maumus F."/>
            <person name="Straeten D.V.D."/>
            <person name="Gould S.B."/>
            <person name="Rensing S.A."/>
        </authorList>
    </citation>
    <scope>NUCLEOTIDE SEQUENCE [LARGE SCALE GENOMIC DNA]</scope>
    <source>
        <strain evidence="9 10">S276</strain>
    </source>
</reference>
<feature type="domain" description="RRM" evidence="8">
    <location>
        <begin position="188"/>
        <end position="265"/>
    </location>
</feature>
<dbReference type="SUPFAM" id="SSF54928">
    <property type="entry name" value="RNA-binding domain, RBD"/>
    <property type="match status" value="2"/>
</dbReference>
<dbReference type="GO" id="GO:0005737">
    <property type="term" value="C:cytoplasm"/>
    <property type="evidence" value="ECO:0007669"/>
    <property type="project" value="UniProtKB-SubCell"/>
</dbReference>
<comment type="caution">
    <text evidence="9">The sequence shown here is derived from an EMBL/GenBank/DDBJ whole genome shotgun (WGS) entry which is preliminary data.</text>
</comment>
<dbReference type="PANTHER" id="PTHR24012">
    <property type="entry name" value="RNA BINDING PROTEIN"/>
    <property type="match status" value="1"/>
</dbReference>
<dbReference type="SUPFAM" id="SSF63570">
    <property type="entry name" value="PABC (PABP) domain"/>
    <property type="match status" value="1"/>
</dbReference>
<proteinExistence type="inferred from homology"/>
<dbReference type="FunFam" id="3.30.70.330:FF:000091">
    <property type="entry name" value="Polyadenylate-binding protein"/>
    <property type="match status" value="1"/>
</dbReference>
<feature type="domain" description="RRM" evidence="8">
    <location>
        <begin position="10"/>
        <end position="88"/>
    </location>
</feature>
<gene>
    <name evidence="9" type="ORF">CBR_g53742</name>
</gene>
<dbReference type="InterPro" id="IPR012677">
    <property type="entry name" value="Nucleotide-bd_a/b_plait_sf"/>
</dbReference>
<dbReference type="InterPro" id="IPR035979">
    <property type="entry name" value="RBD_domain_sf"/>
</dbReference>
<evidence type="ECO:0000256" key="4">
    <source>
        <dbReference type="ARBA" id="ARBA00022737"/>
    </source>
</evidence>
<dbReference type="EMBL" id="BFEA01000959">
    <property type="protein sequence ID" value="GBG91851.1"/>
    <property type="molecule type" value="Genomic_DNA"/>
</dbReference>
<keyword evidence="3" id="KW-0963">Cytoplasm</keyword>
<protein>
    <recommendedName>
        <fullName evidence="8">RRM domain-containing protein</fullName>
    </recommendedName>
</protein>
<dbReference type="CDD" id="cd12378">
    <property type="entry name" value="RRM1_I_PABPs"/>
    <property type="match status" value="1"/>
</dbReference>
<comment type="similarity">
    <text evidence="2">Belongs to the polyadenylate-binding protein type-1 family.</text>
</comment>
<dbReference type="GO" id="GO:0006417">
    <property type="term" value="P:regulation of translation"/>
    <property type="evidence" value="ECO:0007669"/>
    <property type="project" value="UniProtKB-KW"/>
</dbReference>
<dbReference type="OrthoDB" id="19742at2759"/>
<dbReference type="InterPro" id="IPR003954">
    <property type="entry name" value="RRM_euk-type"/>
</dbReference>
<dbReference type="Gene3D" id="3.30.70.330">
    <property type="match status" value="4"/>
</dbReference>
<evidence type="ECO:0000256" key="2">
    <source>
        <dbReference type="ARBA" id="ARBA00008557"/>
    </source>
</evidence>
<dbReference type="FunFam" id="3.30.70.330:FF:000648">
    <property type="entry name" value="Polyadenylate-binding protein"/>
    <property type="match status" value="1"/>
</dbReference>
<dbReference type="Gramene" id="GBG91851">
    <property type="protein sequence ID" value="GBG91851"/>
    <property type="gene ID" value="CBR_g53742"/>
</dbReference>
<dbReference type="InterPro" id="IPR002004">
    <property type="entry name" value="PABP_HYD_C"/>
</dbReference>
<name>A0A388MB89_CHABU</name>
<accession>A0A388MB89</accession>
<dbReference type="InterPro" id="IPR045305">
    <property type="entry name" value="RRM2_I_PABPs"/>
</dbReference>
<feature type="domain" description="RRM" evidence="8">
    <location>
        <begin position="291"/>
        <end position="368"/>
    </location>
</feature>
<dbReference type="InterPro" id="IPR006515">
    <property type="entry name" value="PABP_1234"/>
</dbReference>
<dbReference type="FunFam" id="3.30.70.330:FF:000003">
    <property type="entry name" value="Polyadenylate-binding protein"/>
    <property type="match status" value="1"/>
</dbReference>
<dbReference type="CDD" id="cd12380">
    <property type="entry name" value="RRM3_I_PABPs"/>
    <property type="match status" value="1"/>
</dbReference>
<evidence type="ECO:0000256" key="6">
    <source>
        <dbReference type="ARBA" id="ARBA00022884"/>
    </source>
</evidence>